<organism evidence="2 3">
    <name type="scientific">Morella rubra</name>
    <name type="common">Chinese bayberry</name>
    <dbReference type="NCBI Taxonomy" id="262757"/>
    <lineage>
        <taxon>Eukaryota</taxon>
        <taxon>Viridiplantae</taxon>
        <taxon>Streptophyta</taxon>
        <taxon>Embryophyta</taxon>
        <taxon>Tracheophyta</taxon>
        <taxon>Spermatophyta</taxon>
        <taxon>Magnoliopsida</taxon>
        <taxon>eudicotyledons</taxon>
        <taxon>Gunneridae</taxon>
        <taxon>Pentapetalae</taxon>
        <taxon>rosids</taxon>
        <taxon>fabids</taxon>
        <taxon>Fagales</taxon>
        <taxon>Myricaceae</taxon>
        <taxon>Morella</taxon>
    </lineage>
</organism>
<name>A0A6A1WG08_9ROSI</name>
<feature type="transmembrane region" description="Helical" evidence="1">
    <location>
        <begin position="213"/>
        <end position="232"/>
    </location>
</feature>
<comment type="caution">
    <text evidence="2">The sequence shown here is derived from an EMBL/GenBank/DDBJ whole genome shotgun (WGS) entry which is preliminary data.</text>
</comment>
<gene>
    <name evidence="2" type="ORF">CJ030_MR2G022298</name>
</gene>
<dbReference type="EMBL" id="RXIC02000020">
    <property type="protein sequence ID" value="KAB1222807.1"/>
    <property type="molecule type" value="Genomic_DNA"/>
</dbReference>
<evidence type="ECO:0000256" key="1">
    <source>
        <dbReference type="SAM" id="Phobius"/>
    </source>
</evidence>
<dbReference type="PANTHER" id="PTHR33287">
    <property type="entry name" value="OS03G0453550 PROTEIN"/>
    <property type="match status" value="1"/>
</dbReference>
<evidence type="ECO:0000313" key="3">
    <source>
        <dbReference type="Proteomes" id="UP000516437"/>
    </source>
</evidence>
<keyword evidence="1" id="KW-0472">Membrane</keyword>
<keyword evidence="1" id="KW-1133">Transmembrane helix</keyword>
<dbReference type="OrthoDB" id="1250556at2759"/>
<dbReference type="PANTHER" id="PTHR33287:SF8">
    <property type="entry name" value="TRANSMEMBRANE PROTEIN 188"/>
    <property type="match status" value="1"/>
</dbReference>
<proteinExistence type="predicted"/>
<feature type="transmembrane region" description="Helical" evidence="1">
    <location>
        <begin position="137"/>
        <end position="156"/>
    </location>
</feature>
<sequence>MRVISSSLACNDEMLETDGKAEGHLMVKSTRPPVDRPPFFCTILGDVEVSQRGCLIKSYKLLPAFMEHHRNSASRSYLKQQLQESYTELHIIRERQEKQVHYHETRARNLTIGYLILQAIYLNAVSQRSTALQCRNWWAIFAISFSASVVYFINFLDAVSKFYWTQYNVDVNQIEWETLRARIREASDETKGHCKIQVDGDLGDPVLLFKRKLCISITCLALIAITGFELYACRSFLY</sequence>
<keyword evidence="3" id="KW-1185">Reference proteome</keyword>
<dbReference type="Proteomes" id="UP000516437">
    <property type="component" value="Chromosome 2"/>
</dbReference>
<accession>A0A6A1WG08</accession>
<dbReference type="AlphaFoldDB" id="A0A6A1WG08"/>
<keyword evidence="1" id="KW-0812">Transmembrane</keyword>
<evidence type="ECO:0000313" key="2">
    <source>
        <dbReference type="EMBL" id="KAB1222807.1"/>
    </source>
</evidence>
<reference evidence="2 3" key="1">
    <citation type="journal article" date="2019" name="Plant Biotechnol. J.">
        <title>The red bayberry genome and genetic basis of sex determination.</title>
        <authorList>
            <person name="Jia H.M."/>
            <person name="Jia H.J."/>
            <person name="Cai Q.L."/>
            <person name="Wang Y."/>
            <person name="Zhao H.B."/>
            <person name="Yang W.F."/>
            <person name="Wang G.Y."/>
            <person name="Li Y.H."/>
            <person name="Zhan D.L."/>
            <person name="Shen Y.T."/>
            <person name="Niu Q.F."/>
            <person name="Chang L."/>
            <person name="Qiu J."/>
            <person name="Zhao L."/>
            <person name="Xie H.B."/>
            <person name="Fu W.Y."/>
            <person name="Jin J."/>
            <person name="Li X.W."/>
            <person name="Jiao Y."/>
            <person name="Zhou C.C."/>
            <person name="Tu T."/>
            <person name="Chai C.Y."/>
            <person name="Gao J.L."/>
            <person name="Fan L.J."/>
            <person name="van de Weg E."/>
            <person name="Wang J.Y."/>
            <person name="Gao Z.S."/>
        </authorList>
    </citation>
    <scope>NUCLEOTIDE SEQUENCE [LARGE SCALE GENOMIC DNA]</scope>
    <source>
        <tissue evidence="2">Leaves</tissue>
    </source>
</reference>
<protein>
    <submittedName>
        <fullName evidence="2">Uncharacterized protein</fullName>
    </submittedName>
</protein>